<name>A0A1B6L3I0_9HEMI</name>
<gene>
    <name evidence="3" type="ORF">g.54293</name>
</gene>
<dbReference type="InterPro" id="IPR010512">
    <property type="entry name" value="DUF1091"/>
</dbReference>
<dbReference type="EMBL" id="GEBQ01021685">
    <property type="protein sequence ID" value="JAT18292.1"/>
    <property type="molecule type" value="Transcribed_RNA"/>
</dbReference>
<keyword evidence="1 2" id="KW-0732">Signal</keyword>
<dbReference type="Pfam" id="PF06477">
    <property type="entry name" value="DUF1091"/>
    <property type="match status" value="1"/>
</dbReference>
<organism evidence="3">
    <name type="scientific">Graphocephala atropunctata</name>
    <dbReference type="NCBI Taxonomy" id="36148"/>
    <lineage>
        <taxon>Eukaryota</taxon>
        <taxon>Metazoa</taxon>
        <taxon>Ecdysozoa</taxon>
        <taxon>Arthropoda</taxon>
        <taxon>Hexapoda</taxon>
        <taxon>Insecta</taxon>
        <taxon>Pterygota</taxon>
        <taxon>Neoptera</taxon>
        <taxon>Paraneoptera</taxon>
        <taxon>Hemiptera</taxon>
        <taxon>Auchenorrhyncha</taxon>
        <taxon>Membracoidea</taxon>
        <taxon>Cicadellidae</taxon>
        <taxon>Cicadellinae</taxon>
        <taxon>Cicadellini</taxon>
        <taxon>Graphocephala</taxon>
    </lineage>
</organism>
<feature type="signal peptide" evidence="2">
    <location>
        <begin position="1"/>
        <end position="23"/>
    </location>
</feature>
<reference evidence="3" key="1">
    <citation type="submission" date="2015-11" db="EMBL/GenBank/DDBJ databases">
        <title>De novo transcriptome assembly of four potential Pierce s Disease insect vectors from Arizona vineyards.</title>
        <authorList>
            <person name="Tassone E.E."/>
        </authorList>
    </citation>
    <scope>NUCLEOTIDE SEQUENCE</scope>
</reference>
<accession>A0A1B6L3I0</accession>
<sequence>MNCCRLHSRILISFCVIITAVESFGPKSGPYDIILEKVTGCADEGTQQIQFQKKFRSAGNGKLLLNEEIYVGVPVDENFKIHVELQKWGNGGYRPRFMQHTAKTCKTMWKLVPELIKSWLKAANIPYDEDPCPLPAGNYSLKNWEVGLELGVIPTMIYDKYRAVAPYYYKDIKVGCVMIYGEAVPKSSTG</sequence>
<dbReference type="Gene3D" id="2.70.220.10">
    <property type="entry name" value="Ganglioside GM2 activator"/>
    <property type="match status" value="1"/>
</dbReference>
<feature type="chain" id="PRO_5008587067" description="MD-2-related lipid-recognition domain-containing protein" evidence="2">
    <location>
        <begin position="24"/>
        <end position="190"/>
    </location>
</feature>
<evidence type="ECO:0000256" key="1">
    <source>
        <dbReference type="ARBA" id="ARBA00022729"/>
    </source>
</evidence>
<dbReference type="InterPro" id="IPR036846">
    <property type="entry name" value="GM2-AP_sf"/>
</dbReference>
<evidence type="ECO:0000313" key="3">
    <source>
        <dbReference type="EMBL" id="JAT18292.1"/>
    </source>
</evidence>
<protein>
    <recommendedName>
        <fullName evidence="4">MD-2-related lipid-recognition domain-containing protein</fullName>
    </recommendedName>
</protein>
<evidence type="ECO:0000256" key="2">
    <source>
        <dbReference type="SAM" id="SignalP"/>
    </source>
</evidence>
<dbReference type="PANTHER" id="PTHR21112:SF0">
    <property type="entry name" value="CHEMOSENSORY PROTEIN A 29A-RELATED"/>
    <property type="match status" value="1"/>
</dbReference>
<proteinExistence type="predicted"/>
<dbReference type="PANTHER" id="PTHR21112">
    <property type="entry name" value="CHEMOSENSORY PROTEIN A 29A-RELATED"/>
    <property type="match status" value="1"/>
</dbReference>
<dbReference type="AlphaFoldDB" id="A0A1B6L3I0"/>
<evidence type="ECO:0008006" key="4">
    <source>
        <dbReference type="Google" id="ProtNLM"/>
    </source>
</evidence>